<evidence type="ECO:0000313" key="3">
    <source>
        <dbReference type="Proteomes" id="UP000624325"/>
    </source>
</evidence>
<dbReference type="RefSeq" id="WP_203700553.1">
    <property type="nucleotide sequence ID" value="NZ_BAAALU010000013.1"/>
</dbReference>
<dbReference type="InterPro" id="IPR036390">
    <property type="entry name" value="WH_DNA-bd_sf"/>
</dbReference>
<dbReference type="InterPro" id="IPR036388">
    <property type="entry name" value="WH-like_DNA-bd_sf"/>
</dbReference>
<dbReference type="Proteomes" id="UP000624325">
    <property type="component" value="Unassembled WGS sequence"/>
</dbReference>
<evidence type="ECO:0000313" key="2">
    <source>
        <dbReference type="EMBL" id="GIF54855.1"/>
    </source>
</evidence>
<dbReference type="InterPro" id="IPR001845">
    <property type="entry name" value="HTH_ArsR_DNA-bd_dom"/>
</dbReference>
<dbReference type="Gene3D" id="1.10.10.10">
    <property type="entry name" value="Winged helix-like DNA-binding domain superfamily/Winged helix DNA-binding domain"/>
    <property type="match status" value="1"/>
</dbReference>
<dbReference type="InterPro" id="IPR011991">
    <property type="entry name" value="ArsR-like_HTH"/>
</dbReference>
<dbReference type="EMBL" id="BONC01000004">
    <property type="protein sequence ID" value="GIF54855.1"/>
    <property type="molecule type" value="Genomic_DNA"/>
</dbReference>
<dbReference type="SMART" id="SM00418">
    <property type="entry name" value="HTH_ARSR"/>
    <property type="match status" value="1"/>
</dbReference>
<accession>A0ABQ4BWI6</accession>
<comment type="caution">
    <text evidence="2">The sequence shown here is derived from an EMBL/GenBank/DDBJ whole genome shotgun (WGS) entry which is preliminary data.</text>
</comment>
<organism evidence="2 3">
    <name type="scientific">Asanoa iriomotensis</name>
    <dbReference type="NCBI Taxonomy" id="234613"/>
    <lineage>
        <taxon>Bacteria</taxon>
        <taxon>Bacillati</taxon>
        <taxon>Actinomycetota</taxon>
        <taxon>Actinomycetes</taxon>
        <taxon>Micromonosporales</taxon>
        <taxon>Micromonosporaceae</taxon>
        <taxon>Asanoa</taxon>
    </lineage>
</organism>
<feature type="domain" description="HTH arsR-type" evidence="1">
    <location>
        <begin position="255"/>
        <end position="326"/>
    </location>
</feature>
<name>A0ABQ4BWI6_9ACTN</name>
<dbReference type="CDD" id="cd00090">
    <property type="entry name" value="HTH_ARSR"/>
    <property type="match status" value="1"/>
</dbReference>
<dbReference type="SUPFAM" id="SSF46785">
    <property type="entry name" value="Winged helix' DNA-binding domain"/>
    <property type="match status" value="1"/>
</dbReference>
<protein>
    <submittedName>
        <fullName evidence="2">Transcriptional regulator</fullName>
    </submittedName>
</protein>
<keyword evidence="3" id="KW-1185">Reference proteome</keyword>
<reference evidence="2 3" key="1">
    <citation type="submission" date="2021-01" db="EMBL/GenBank/DDBJ databases">
        <title>Whole genome shotgun sequence of Asanoa iriomotensis NBRC 100142.</title>
        <authorList>
            <person name="Komaki H."/>
            <person name="Tamura T."/>
        </authorList>
    </citation>
    <scope>NUCLEOTIDE SEQUENCE [LARGE SCALE GENOMIC DNA]</scope>
    <source>
        <strain evidence="2 3">NBRC 100142</strain>
    </source>
</reference>
<gene>
    <name evidence="2" type="ORF">Air01nite_09500</name>
</gene>
<dbReference type="Pfam" id="PF01022">
    <property type="entry name" value="HTH_5"/>
    <property type="match status" value="1"/>
</dbReference>
<evidence type="ECO:0000259" key="1">
    <source>
        <dbReference type="SMART" id="SM00418"/>
    </source>
</evidence>
<proteinExistence type="predicted"/>
<sequence>MRIHFTKHDLARTHLADGFDAMWELVNSLQALQGGYGGSTCAAWRRRTAAELRQAGLDRTVRHRLFPIAPHAAYFPDLLTPPEGRLGPAAAVEALSHTPSRRLAAEIGRLGGTAGAGGWLDDLRAGRPRALGELGATLRAYYRHAIAPHVDAIGASVHDDLAARRVEVRDRGVEALLATFRPMLRWEPPFLEVPRHPSRRDIRLDGRGLVLVPSYFCRLHPLTIFDPDLPQVLVYPVAHRTASPRPGAGDRPLVRLLGETRAMVLLAARGGATNGELARRLGISAAAVSHHTTILRDAGLLASRRSGATVQHSITRLGAAIVRRAPETASVPAVVDPCGGG</sequence>